<keyword evidence="2" id="KW-1185">Reference proteome</keyword>
<dbReference type="RefSeq" id="WP_168412766.1">
    <property type="nucleotide sequence ID" value="NZ_JAAXPW010000041.1"/>
</dbReference>
<accession>A0A840Q1D3</accession>
<reference evidence="1 2" key="1">
    <citation type="submission" date="2020-08" db="EMBL/GenBank/DDBJ databases">
        <title>Genomic Encyclopedia of Type Strains, Phase IV (KMG-IV): sequencing the most valuable type-strain genomes for metagenomic binning, comparative biology and taxonomic classification.</title>
        <authorList>
            <person name="Goeker M."/>
        </authorList>
    </citation>
    <scope>NUCLEOTIDE SEQUENCE [LARGE SCALE GENOMIC DNA]</scope>
    <source>
        <strain evidence="1 2">DSM 10633</strain>
    </source>
</reference>
<evidence type="ECO:0000313" key="1">
    <source>
        <dbReference type="EMBL" id="MBB5150278.1"/>
    </source>
</evidence>
<organism evidence="1 2">
    <name type="scientific">Ureibacillus thermosphaericus</name>
    <dbReference type="NCBI Taxonomy" id="51173"/>
    <lineage>
        <taxon>Bacteria</taxon>
        <taxon>Bacillati</taxon>
        <taxon>Bacillota</taxon>
        <taxon>Bacilli</taxon>
        <taxon>Bacillales</taxon>
        <taxon>Caryophanaceae</taxon>
        <taxon>Ureibacillus</taxon>
    </lineage>
</organism>
<comment type="caution">
    <text evidence="1">The sequence shown here is derived from an EMBL/GenBank/DDBJ whole genome shotgun (WGS) entry which is preliminary data.</text>
</comment>
<evidence type="ECO:0000313" key="2">
    <source>
        <dbReference type="Proteomes" id="UP000557217"/>
    </source>
</evidence>
<proteinExistence type="predicted"/>
<dbReference type="Proteomes" id="UP000557217">
    <property type="component" value="Unassembled WGS sequence"/>
</dbReference>
<gene>
    <name evidence="1" type="ORF">HNR36_002678</name>
</gene>
<dbReference type="EMBL" id="JACHGZ010000044">
    <property type="protein sequence ID" value="MBB5150278.1"/>
    <property type="molecule type" value="Genomic_DNA"/>
</dbReference>
<protein>
    <submittedName>
        <fullName evidence="1">Uncharacterized protein</fullName>
    </submittedName>
</protein>
<sequence>MFSFTAINKAEAIINNPNKTTLTDDEKGLLAEHRTHLIERINFYRGILKQNYDKVIECEGLNAE</sequence>
<name>A0A840Q1D3_URETH</name>
<dbReference type="AlphaFoldDB" id="A0A840Q1D3"/>